<dbReference type="AlphaFoldDB" id="A0A7K1U341"/>
<dbReference type="Gene3D" id="3.20.20.70">
    <property type="entry name" value="Aldolase class I"/>
    <property type="match status" value="1"/>
</dbReference>
<dbReference type="InterPro" id="IPR029483">
    <property type="entry name" value="GH97_C"/>
</dbReference>
<evidence type="ECO:0000313" key="2">
    <source>
        <dbReference type="EMBL" id="MVT08784.1"/>
    </source>
</evidence>
<accession>A0A7K1U341</accession>
<keyword evidence="3" id="KW-1185">Reference proteome</keyword>
<gene>
    <name evidence="2" type="ORF">GO493_10970</name>
</gene>
<dbReference type="Proteomes" id="UP000461730">
    <property type="component" value="Unassembled WGS sequence"/>
</dbReference>
<evidence type="ECO:0000259" key="1">
    <source>
        <dbReference type="Pfam" id="PF14509"/>
    </source>
</evidence>
<feature type="domain" description="Glycosyl-hydrolase 97 C-terminal oligomerisation" evidence="1">
    <location>
        <begin position="44"/>
        <end position="79"/>
    </location>
</feature>
<dbReference type="InterPro" id="IPR052720">
    <property type="entry name" value="Glycosyl_hydrolase_97"/>
</dbReference>
<dbReference type="PANTHER" id="PTHR35803">
    <property type="entry name" value="GLUCAN 1,4-ALPHA-GLUCOSIDASE SUSB-RELATED"/>
    <property type="match status" value="1"/>
</dbReference>
<dbReference type="InterPro" id="IPR013785">
    <property type="entry name" value="Aldolase_TIM"/>
</dbReference>
<comment type="caution">
    <text evidence="2">The sequence shown here is derived from an EMBL/GenBank/DDBJ whole genome shotgun (WGS) entry which is preliminary data.</text>
</comment>
<reference evidence="2 3" key="1">
    <citation type="submission" date="2019-12" db="EMBL/GenBank/DDBJ databases">
        <title>Chitinophaga sp. strain ysch24 (GDMCC 1.1355), whole genome shotgun sequence.</title>
        <authorList>
            <person name="Zhang X."/>
        </authorList>
    </citation>
    <scope>NUCLEOTIDE SEQUENCE [LARGE SCALE GENOMIC DNA]</scope>
    <source>
        <strain evidence="3">ysch24</strain>
    </source>
</reference>
<proteinExistence type="predicted"/>
<name>A0A7K1U341_9BACT</name>
<sequence length="111" mass="13119">MSKAQQLALTVIYFSPLQAIFWYGQPLDYTNKDEIEFFKYVPMVWDESHYTAGEIRQNIAVARRKDNTWYVGLAAGLEDWQHTLTSIKAKLILLQYMKTMSREVFIRGHWP</sequence>
<protein>
    <recommendedName>
        <fullName evidence="1">Glycosyl-hydrolase 97 C-terminal oligomerisation domain-containing protein</fullName>
    </recommendedName>
</protein>
<dbReference type="EMBL" id="WRXN01000004">
    <property type="protein sequence ID" value="MVT08784.1"/>
    <property type="molecule type" value="Genomic_DNA"/>
</dbReference>
<dbReference type="Pfam" id="PF14509">
    <property type="entry name" value="GH97_C"/>
    <property type="match status" value="1"/>
</dbReference>
<organism evidence="2 3">
    <name type="scientific">Chitinophaga tropicalis</name>
    <dbReference type="NCBI Taxonomy" id="2683588"/>
    <lineage>
        <taxon>Bacteria</taxon>
        <taxon>Pseudomonadati</taxon>
        <taxon>Bacteroidota</taxon>
        <taxon>Chitinophagia</taxon>
        <taxon>Chitinophagales</taxon>
        <taxon>Chitinophagaceae</taxon>
        <taxon>Chitinophaga</taxon>
    </lineage>
</organism>
<evidence type="ECO:0000313" key="3">
    <source>
        <dbReference type="Proteomes" id="UP000461730"/>
    </source>
</evidence>